<accession>V4RJ79</accession>
<dbReference type="PANTHER" id="PTHR11527">
    <property type="entry name" value="HEAT-SHOCK PROTEIN 20 FAMILY MEMBER"/>
    <property type="match status" value="1"/>
</dbReference>
<dbReference type="Proteomes" id="UP000017819">
    <property type="component" value="Unassembled WGS sequence"/>
</dbReference>
<proteinExistence type="inferred from homology"/>
<dbReference type="AlphaFoldDB" id="V4RJ79"/>
<dbReference type="SUPFAM" id="SSF49764">
    <property type="entry name" value="HSP20-like chaperones"/>
    <property type="match status" value="1"/>
</dbReference>
<comment type="similarity">
    <text evidence="1 2">Belongs to the small heat shock protein (HSP20) family.</text>
</comment>
<dbReference type="Pfam" id="PF00011">
    <property type="entry name" value="HSP20"/>
    <property type="match status" value="1"/>
</dbReference>
<dbReference type="Gene3D" id="2.60.40.790">
    <property type="match status" value="1"/>
</dbReference>
<comment type="caution">
    <text evidence="5">The sequence shown here is derived from an EMBL/GenBank/DDBJ whole genome shotgun (WGS) entry which is preliminary data.</text>
</comment>
<evidence type="ECO:0000256" key="2">
    <source>
        <dbReference type="RuleBase" id="RU003616"/>
    </source>
</evidence>
<feature type="region of interest" description="Disordered" evidence="3">
    <location>
        <begin position="1"/>
        <end position="25"/>
    </location>
</feature>
<dbReference type="EMBL" id="AWXZ01000016">
    <property type="protein sequence ID" value="ESR26146.1"/>
    <property type="molecule type" value="Genomic_DNA"/>
</dbReference>
<dbReference type="InterPro" id="IPR002068">
    <property type="entry name" value="A-crystallin/Hsp20_dom"/>
</dbReference>
<evidence type="ECO:0000259" key="4">
    <source>
        <dbReference type="PROSITE" id="PS01031"/>
    </source>
</evidence>
<organism evidence="5 6">
    <name type="scientific">Lutibaculum baratangense AMV1</name>
    <dbReference type="NCBI Taxonomy" id="631454"/>
    <lineage>
        <taxon>Bacteria</taxon>
        <taxon>Pseudomonadati</taxon>
        <taxon>Pseudomonadota</taxon>
        <taxon>Alphaproteobacteria</taxon>
        <taxon>Hyphomicrobiales</taxon>
        <taxon>Tepidamorphaceae</taxon>
        <taxon>Lutibaculum</taxon>
    </lineage>
</organism>
<dbReference type="CDD" id="cd06464">
    <property type="entry name" value="ACD_sHsps-like"/>
    <property type="match status" value="1"/>
</dbReference>
<dbReference type="PROSITE" id="PS01031">
    <property type="entry name" value="SHSP"/>
    <property type="match status" value="1"/>
</dbReference>
<evidence type="ECO:0000313" key="5">
    <source>
        <dbReference type="EMBL" id="ESR26146.1"/>
    </source>
</evidence>
<dbReference type="OrthoDB" id="9808910at2"/>
<protein>
    <submittedName>
        <fullName evidence="5">Putative small heat shock protein</fullName>
    </submittedName>
</protein>
<dbReference type="RefSeq" id="WP_023431150.1">
    <property type="nucleotide sequence ID" value="NZ_AWXZ01000016.1"/>
</dbReference>
<dbReference type="STRING" id="631454.N177_1005"/>
<keyword evidence="6" id="KW-1185">Reference proteome</keyword>
<feature type="domain" description="SHSP" evidence="4">
    <location>
        <begin position="63"/>
        <end position="175"/>
    </location>
</feature>
<evidence type="ECO:0000256" key="3">
    <source>
        <dbReference type="SAM" id="MobiDB-lite"/>
    </source>
</evidence>
<sequence length="175" mass="19441">MTEPAISTPSTGTSEKAPAESRAADPFAALRRRMERLVDDFQTGFPALGRDIWASDLAAPVREWVGGNWGAMDVTETDQAYRVAVELPGCEEKDIDVSAANGMVSIKAEKKQEKADEKAHVTERHYGSYQRSFRLPEGVDREKIEASYRNGVLEITLPKTEQAKQDARKIEIRSS</sequence>
<name>V4RJ79_9HYPH</name>
<keyword evidence="5" id="KW-0346">Stress response</keyword>
<dbReference type="InterPro" id="IPR008978">
    <property type="entry name" value="HSP20-like_chaperone"/>
</dbReference>
<gene>
    <name evidence="5" type="ORF">N177_1005</name>
</gene>
<evidence type="ECO:0000256" key="1">
    <source>
        <dbReference type="PROSITE-ProRule" id="PRU00285"/>
    </source>
</evidence>
<feature type="compositionally biased region" description="Polar residues" evidence="3">
    <location>
        <begin position="1"/>
        <end position="14"/>
    </location>
</feature>
<reference evidence="5 6" key="1">
    <citation type="journal article" date="2014" name="Genome Announc.">
        <title>Draft Genome Sequence of Lutibaculum baratangense Strain AMV1T, Isolated from a Mud Volcano in Andamans, India.</title>
        <authorList>
            <person name="Singh A."/>
            <person name="Sreenivas A."/>
            <person name="Sathyanarayana Reddy G."/>
            <person name="Pinnaka A.K."/>
            <person name="Shivaji S."/>
        </authorList>
    </citation>
    <scope>NUCLEOTIDE SEQUENCE [LARGE SCALE GENOMIC DNA]</scope>
    <source>
        <strain evidence="5 6">AMV1</strain>
    </source>
</reference>
<dbReference type="InterPro" id="IPR031107">
    <property type="entry name" value="Small_HSP"/>
</dbReference>
<evidence type="ECO:0000313" key="6">
    <source>
        <dbReference type="Proteomes" id="UP000017819"/>
    </source>
</evidence>
<dbReference type="eggNOG" id="COG0071">
    <property type="taxonomic scope" value="Bacteria"/>
</dbReference>